<reference evidence="1 2" key="1">
    <citation type="submission" date="2013-11" db="EMBL/GenBank/DDBJ databases">
        <title>The Damaraland mole rat (Fukomys damarensis) genome and evolution of African mole rats.</title>
        <authorList>
            <person name="Gladyshev V.N."/>
            <person name="Fang X."/>
        </authorList>
    </citation>
    <scope>NUCLEOTIDE SEQUENCE [LARGE SCALE GENOMIC DNA]</scope>
    <source>
        <tissue evidence="1">Liver</tissue>
    </source>
</reference>
<name>A0A091DF40_FUKDA</name>
<accession>A0A091DF40</accession>
<organism evidence="1 2">
    <name type="scientific">Fukomys damarensis</name>
    <name type="common">Damaraland mole rat</name>
    <name type="synonym">Cryptomys damarensis</name>
    <dbReference type="NCBI Taxonomy" id="885580"/>
    <lineage>
        <taxon>Eukaryota</taxon>
        <taxon>Metazoa</taxon>
        <taxon>Chordata</taxon>
        <taxon>Craniata</taxon>
        <taxon>Vertebrata</taxon>
        <taxon>Euteleostomi</taxon>
        <taxon>Mammalia</taxon>
        <taxon>Eutheria</taxon>
        <taxon>Euarchontoglires</taxon>
        <taxon>Glires</taxon>
        <taxon>Rodentia</taxon>
        <taxon>Hystricomorpha</taxon>
        <taxon>Bathyergidae</taxon>
        <taxon>Fukomys</taxon>
    </lineage>
</organism>
<proteinExistence type="predicted"/>
<evidence type="ECO:0000313" key="1">
    <source>
        <dbReference type="EMBL" id="KFO29677.1"/>
    </source>
</evidence>
<sequence>MAGFQDMGTQRYSAVVDVECEGRVMERQQQVVIHQEAACNFRDPGLAVQNLQRENGKGIRAGAFQVPAPQTIYVTVGNHFPHPT</sequence>
<keyword evidence="2" id="KW-1185">Reference proteome</keyword>
<dbReference type="Proteomes" id="UP000028990">
    <property type="component" value="Unassembled WGS sequence"/>
</dbReference>
<evidence type="ECO:0000313" key="2">
    <source>
        <dbReference type="Proteomes" id="UP000028990"/>
    </source>
</evidence>
<gene>
    <name evidence="1" type="ORF">H920_08832</name>
</gene>
<protein>
    <submittedName>
        <fullName evidence="1">Uncharacterized protein</fullName>
    </submittedName>
</protein>
<dbReference type="AlphaFoldDB" id="A0A091DF40"/>
<dbReference type="EMBL" id="KN122569">
    <property type="protein sequence ID" value="KFO29677.1"/>
    <property type="molecule type" value="Genomic_DNA"/>
</dbReference>